<keyword evidence="2 3" id="KW-0143">Chaperone</keyword>
<dbReference type="GO" id="GO:0006099">
    <property type="term" value="P:tricarboxylic acid cycle"/>
    <property type="evidence" value="ECO:0007669"/>
    <property type="project" value="TreeGrafter"/>
</dbReference>
<dbReference type="FunCoup" id="G4TTU1">
    <property type="interactions" value="331"/>
</dbReference>
<dbReference type="FunFam" id="1.10.150.250:FF:000004">
    <property type="entry name" value="Succinate dehydrogenase assembly factor 2, mitochondrial"/>
    <property type="match status" value="1"/>
</dbReference>
<dbReference type="InterPro" id="IPR036714">
    <property type="entry name" value="SDH_sf"/>
</dbReference>
<evidence type="ECO:0000256" key="2">
    <source>
        <dbReference type="ARBA" id="ARBA00023186"/>
    </source>
</evidence>
<dbReference type="OrthoDB" id="284292at2759"/>
<dbReference type="Proteomes" id="UP000007148">
    <property type="component" value="Unassembled WGS sequence"/>
</dbReference>
<dbReference type="AlphaFoldDB" id="G4TTU1"/>
<dbReference type="GO" id="GO:0005759">
    <property type="term" value="C:mitochondrial matrix"/>
    <property type="evidence" value="ECO:0007669"/>
    <property type="project" value="UniProtKB-SubCell"/>
</dbReference>
<dbReference type="EMBL" id="CAFZ01000348">
    <property type="protein sequence ID" value="CCA74734.1"/>
    <property type="molecule type" value="Genomic_DNA"/>
</dbReference>
<dbReference type="STRING" id="1109443.G4TTU1"/>
<dbReference type="GO" id="GO:0006121">
    <property type="term" value="P:mitochondrial electron transport, succinate to ubiquinone"/>
    <property type="evidence" value="ECO:0007669"/>
    <property type="project" value="UniProtKB-UniRule"/>
</dbReference>
<organism evidence="4 5">
    <name type="scientific">Serendipita indica (strain DSM 11827)</name>
    <name type="common">Root endophyte fungus</name>
    <name type="synonym">Piriformospora indica</name>
    <dbReference type="NCBI Taxonomy" id="1109443"/>
    <lineage>
        <taxon>Eukaryota</taxon>
        <taxon>Fungi</taxon>
        <taxon>Dikarya</taxon>
        <taxon>Basidiomycota</taxon>
        <taxon>Agaricomycotina</taxon>
        <taxon>Agaricomycetes</taxon>
        <taxon>Sebacinales</taxon>
        <taxon>Serendipitaceae</taxon>
        <taxon>Serendipita</taxon>
    </lineage>
</organism>
<name>G4TTU1_SERID</name>
<dbReference type="GO" id="GO:0034553">
    <property type="term" value="P:mitochondrial respiratory chain complex II assembly"/>
    <property type="evidence" value="ECO:0007669"/>
    <property type="project" value="TreeGrafter"/>
</dbReference>
<dbReference type="eggNOG" id="KOG3326">
    <property type="taxonomic scope" value="Eukaryota"/>
</dbReference>
<dbReference type="PANTHER" id="PTHR12469:SF2">
    <property type="entry name" value="SUCCINATE DEHYDROGENASE ASSEMBLY FACTOR 2, MITOCHONDRIAL"/>
    <property type="match status" value="1"/>
</dbReference>
<dbReference type="Pfam" id="PF03937">
    <property type="entry name" value="Sdh5"/>
    <property type="match status" value="1"/>
</dbReference>
<comment type="function">
    <text evidence="3">Plays an essential role in the assembly of succinate dehydrogenase (SDH), an enzyme complex (also referred to as respiratory complex II) that is a component of both the tricarboxylic acid (TCA) cycle and the mitochondrial electron transport chain, and which couples the oxidation of succinate to fumarate with the reduction of ubiquinone (coenzyme Q) to ubiquinol. Required for flavinylation (covalent attachment of FAD) of the flavoprotein subunit of the SDH catalytic dimer.</text>
</comment>
<keyword evidence="5" id="KW-1185">Reference proteome</keyword>
<dbReference type="Gene3D" id="1.10.150.250">
    <property type="entry name" value="Flavinator of succinate dehydrogenase"/>
    <property type="match status" value="1"/>
</dbReference>
<dbReference type="SUPFAM" id="SSF109910">
    <property type="entry name" value="YgfY-like"/>
    <property type="match status" value="1"/>
</dbReference>
<dbReference type="OMA" id="YGKPQNP"/>
<comment type="caution">
    <text evidence="4">The sequence shown here is derived from an EMBL/GenBank/DDBJ whole genome shotgun (WGS) entry which is preliminary data.</text>
</comment>
<proteinExistence type="inferred from homology"/>
<comment type="subunit">
    <text evidence="3">Interacts with the flavoprotein subunit within the SDH catalytic dimer.</text>
</comment>
<comment type="similarity">
    <text evidence="3">Belongs to the SDHAF2 family.</text>
</comment>
<keyword evidence="1 3" id="KW-0496">Mitochondrion</keyword>
<evidence type="ECO:0000313" key="4">
    <source>
        <dbReference type="EMBL" id="CCA74734.1"/>
    </source>
</evidence>
<evidence type="ECO:0000256" key="3">
    <source>
        <dbReference type="HAMAP-Rule" id="MF_03057"/>
    </source>
</evidence>
<comment type="subcellular location">
    <subcellularLocation>
        <location evidence="3">Mitochondrion matrix</location>
    </subcellularLocation>
</comment>
<evidence type="ECO:0000313" key="5">
    <source>
        <dbReference type="Proteomes" id="UP000007148"/>
    </source>
</evidence>
<evidence type="ECO:0000256" key="1">
    <source>
        <dbReference type="ARBA" id="ARBA00023128"/>
    </source>
</evidence>
<reference evidence="4 5" key="1">
    <citation type="journal article" date="2011" name="PLoS Pathog.">
        <title>Endophytic Life Strategies Decoded by Genome and Transcriptome Analyses of the Mutualistic Root Symbiont Piriformospora indica.</title>
        <authorList>
            <person name="Zuccaro A."/>
            <person name="Lahrmann U."/>
            <person name="Guldener U."/>
            <person name="Langen G."/>
            <person name="Pfiffi S."/>
            <person name="Biedenkopf D."/>
            <person name="Wong P."/>
            <person name="Samans B."/>
            <person name="Grimm C."/>
            <person name="Basiewicz M."/>
            <person name="Murat C."/>
            <person name="Martin F."/>
            <person name="Kogel K.H."/>
        </authorList>
    </citation>
    <scope>NUCLEOTIDE SEQUENCE [LARGE SCALE GENOMIC DNA]</scope>
    <source>
        <strain evidence="4 5">DSM 11827</strain>
    </source>
</reference>
<dbReference type="InterPro" id="IPR028882">
    <property type="entry name" value="SDHAF2"/>
</dbReference>
<dbReference type="InParanoid" id="G4TTU1"/>
<dbReference type="HOGENOM" id="CLU_103054_0_0_1"/>
<dbReference type="HAMAP" id="MF_03057">
    <property type="entry name" value="SDHAF2"/>
    <property type="match status" value="1"/>
</dbReference>
<protein>
    <recommendedName>
        <fullName evidence="3">Succinate dehydrogenase assembly factor 2, mitochondrial</fullName>
        <shortName evidence="3">SDH assembly factor 2</shortName>
        <shortName evidence="3">SDHAF2</shortName>
    </recommendedName>
</protein>
<gene>
    <name evidence="4" type="ORF">PIIN_11796</name>
</gene>
<dbReference type="InterPro" id="IPR005631">
    <property type="entry name" value="SDH"/>
</dbReference>
<dbReference type="PANTHER" id="PTHR12469">
    <property type="entry name" value="PROTEIN EMI5 HOMOLOG, MITOCHONDRIAL"/>
    <property type="match status" value="1"/>
</dbReference>
<sequence length="157" mass="18344">MASHIIRHSRRFLGSRALLRRYSTADPFILPLSREATEQIADKETPLPPRIHRENETVSALRARLVYQSRKRGMLEGDLILSTFAAEQLPLMSEAELMEYDRLLDEPDWDIYYWAIEKKPPPERWANTELLKKLRVHARNEGKVVRMMPGLHQDKGV</sequence>
<accession>G4TTU1</accession>